<evidence type="ECO:0000313" key="3">
    <source>
        <dbReference type="EMBL" id="VDM22962.1"/>
    </source>
</evidence>
<keyword evidence="2" id="KW-0472">Membrane</keyword>
<protein>
    <submittedName>
        <fullName evidence="5">Neur_chan_memb domain-containing protein</fullName>
    </submittedName>
</protein>
<dbReference type="AlphaFoldDB" id="A0A0R3WS81"/>
<organism evidence="5">
    <name type="scientific">Hydatigena taeniaeformis</name>
    <name type="common">Feline tapeworm</name>
    <name type="synonym">Taenia taeniaeformis</name>
    <dbReference type="NCBI Taxonomy" id="6205"/>
    <lineage>
        <taxon>Eukaryota</taxon>
        <taxon>Metazoa</taxon>
        <taxon>Spiralia</taxon>
        <taxon>Lophotrochozoa</taxon>
        <taxon>Platyhelminthes</taxon>
        <taxon>Cestoda</taxon>
        <taxon>Eucestoda</taxon>
        <taxon>Cyclophyllidea</taxon>
        <taxon>Taeniidae</taxon>
        <taxon>Hydatigera</taxon>
    </lineage>
</organism>
<dbReference type="OrthoDB" id="10261841at2759"/>
<name>A0A0R3WS81_HYDTA</name>
<keyword evidence="2" id="KW-0812">Transmembrane</keyword>
<feature type="compositionally biased region" description="Basic and acidic residues" evidence="1">
    <location>
        <begin position="7"/>
        <end position="25"/>
    </location>
</feature>
<feature type="transmembrane region" description="Helical" evidence="2">
    <location>
        <begin position="118"/>
        <end position="146"/>
    </location>
</feature>
<feature type="region of interest" description="Disordered" evidence="1">
    <location>
        <begin position="1"/>
        <end position="28"/>
    </location>
</feature>
<keyword evidence="4" id="KW-1185">Reference proteome</keyword>
<dbReference type="Proteomes" id="UP000274429">
    <property type="component" value="Unassembled WGS sequence"/>
</dbReference>
<evidence type="ECO:0000256" key="2">
    <source>
        <dbReference type="SAM" id="Phobius"/>
    </source>
</evidence>
<evidence type="ECO:0000256" key="1">
    <source>
        <dbReference type="SAM" id="MobiDB-lite"/>
    </source>
</evidence>
<proteinExistence type="predicted"/>
<keyword evidence="2" id="KW-1133">Transmembrane helix</keyword>
<gene>
    <name evidence="3" type="ORF">TTAC_LOCUS3606</name>
</gene>
<sequence>MVAGLGRGKDASIGKDESEVGHEVSVRGSPSPLYRRFLANLRRLRGVPCGRQYTRVSIGCILPPGGETHIHPTEWNERWVEDKVNAAEEDEISNCLCLMREMKRGYSVSLLWFKRNVIVVRIFIILGDVLTFGIFLWVLVFATYLLTDPAIEKQHIIGIINNDTMPYPPQPDFDIQEHISTIVAYHLGVDVAVVWLLN</sequence>
<reference evidence="5" key="1">
    <citation type="submission" date="2017-02" db="UniProtKB">
        <authorList>
            <consortium name="WormBaseParasite"/>
        </authorList>
    </citation>
    <scope>IDENTIFICATION</scope>
</reference>
<dbReference type="EMBL" id="UYWX01002718">
    <property type="protein sequence ID" value="VDM22962.1"/>
    <property type="molecule type" value="Genomic_DNA"/>
</dbReference>
<evidence type="ECO:0000313" key="4">
    <source>
        <dbReference type="Proteomes" id="UP000274429"/>
    </source>
</evidence>
<evidence type="ECO:0000313" key="5">
    <source>
        <dbReference type="WBParaSite" id="TTAC_0000362101-mRNA-1"/>
    </source>
</evidence>
<accession>A0A0R3WS81</accession>
<reference evidence="3 4" key="2">
    <citation type="submission" date="2018-11" db="EMBL/GenBank/DDBJ databases">
        <authorList>
            <consortium name="Pathogen Informatics"/>
        </authorList>
    </citation>
    <scope>NUCLEOTIDE SEQUENCE [LARGE SCALE GENOMIC DNA]</scope>
</reference>
<dbReference type="WBParaSite" id="TTAC_0000362101-mRNA-1">
    <property type="protein sequence ID" value="TTAC_0000362101-mRNA-1"/>
    <property type="gene ID" value="TTAC_0000362101"/>
</dbReference>